<evidence type="ECO:0000256" key="1">
    <source>
        <dbReference type="SAM" id="MobiDB-lite"/>
    </source>
</evidence>
<feature type="region of interest" description="Disordered" evidence="1">
    <location>
        <begin position="160"/>
        <end position="186"/>
    </location>
</feature>
<evidence type="ECO:0000313" key="3">
    <source>
        <dbReference type="Proteomes" id="UP001175228"/>
    </source>
</evidence>
<name>A0AA39UCD1_9AGAR</name>
<proteinExistence type="predicted"/>
<evidence type="ECO:0000313" key="2">
    <source>
        <dbReference type="EMBL" id="KAK0473535.1"/>
    </source>
</evidence>
<keyword evidence="3" id="KW-1185">Reference proteome</keyword>
<accession>A0AA39UCD1</accession>
<reference evidence="2" key="1">
    <citation type="submission" date="2023-06" db="EMBL/GenBank/DDBJ databases">
        <authorList>
            <consortium name="Lawrence Berkeley National Laboratory"/>
            <person name="Ahrendt S."/>
            <person name="Sahu N."/>
            <person name="Indic B."/>
            <person name="Wong-Bajracharya J."/>
            <person name="Merenyi Z."/>
            <person name="Ke H.-M."/>
            <person name="Monk M."/>
            <person name="Kocsube S."/>
            <person name="Drula E."/>
            <person name="Lipzen A."/>
            <person name="Balint B."/>
            <person name="Henrissat B."/>
            <person name="Andreopoulos B."/>
            <person name="Martin F.M."/>
            <person name="Harder C.B."/>
            <person name="Rigling D."/>
            <person name="Ford K.L."/>
            <person name="Foster G.D."/>
            <person name="Pangilinan J."/>
            <person name="Papanicolaou A."/>
            <person name="Barry K."/>
            <person name="LaButti K."/>
            <person name="Viragh M."/>
            <person name="Koriabine M."/>
            <person name="Yan M."/>
            <person name="Riley R."/>
            <person name="Champramary S."/>
            <person name="Plett K.L."/>
            <person name="Tsai I.J."/>
            <person name="Slot J."/>
            <person name="Sipos G."/>
            <person name="Plett J."/>
            <person name="Nagy L.G."/>
            <person name="Grigoriev I.V."/>
        </authorList>
    </citation>
    <scope>NUCLEOTIDE SEQUENCE</scope>
    <source>
        <strain evidence="2">HWK02</strain>
    </source>
</reference>
<dbReference type="Proteomes" id="UP001175228">
    <property type="component" value="Unassembled WGS sequence"/>
</dbReference>
<dbReference type="EMBL" id="JAUEPU010000206">
    <property type="protein sequence ID" value="KAK0473535.1"/>
    <property type="molecule type" value="Genomic_DNA"/>
</dbReference>
<organism evidence="2 3">
    <name type="scientific">Armillaria luteobubalina</name>
    <dbReference type="NCBI Taxonomy" id="153913"/>
    <lineage>
        <taxon>Eukaryota</taxon>
        <taxon>Fungi</taxon>
        <taxon>Dikarya</taxon>
        <taxon>Basidiomycota</taxon>
        <taxon>Agaricomycotina</taxon>
        <taxon>Agaricomycetes</taxon>
        <taxon>Agaricomycetidae</taxon>
        <taxon>Agaricales</taxon>
        <taxon>Marasmiineae</taxon>
        <taxon>Physalacriaceae</taxon>
        <taxon>Armillaria</taxon>
    </lineage>
</organism>
<dbReference type="AlphaFoldDB" id="A0AA39UCD1"/>
<feature type="compositionally biased region" description="Acidic residues" evidence="1">
    <location>
        <begin position="160"/>
        <end position="176"/>
    </location>
</feature>
<sequence length="323" mass="35677">MVAGEDLVPQKRKGDETRLPAGNMERQVRRSGTVRGTTADDTILPALSAESNNEGESPYNNSYGIHYKVKLIAKFPALWAGAKQCSNAACKQVNGIFHHDERTLDFKVIGGELHVKNFMVTWTIPCSSDKDMLLDSVDAFENMVQHVEKRGKPEVALELVEDDDEDEDGDSSDDPEDISRLKKKNTSKSTPECIVHKLAIEDEIVNLQTVKKVAEVDTNHAPDTRMFQLGHTAADDALLQCQKANSAVTSTPPTTPPMNFIFPNFADLLGAQAQHLSLPLEPSQKVNFALKIDLTTFCACYSLSKDIELKLSMYQLGDIQDVT</sequence>
<feature type="region of interest" description="Disordered" evidence="1">
    <location>
        <begin position="1"/>
        <end position="55"/>
    </location>
</feature>
<feature type="compositionally biased region" description="Basic and acidic residues" evidence="1">
    <location>
        <begin position="8"/>
        <end position="18"/>
    </location>
</feature>
<protein>
    <submittedName>
        <fullName evidence="2">Uncharacterized protein</fullName>
    </submittedName>
</protein>
<comment type="caution">
    <text evidence="2">The sequence shown here is derived from an EMBL/GenBank/DDBJ whole genome shotgun (WGS) entry which is preliminary data.</text>
</comment>
<gene>
    <name evidence="2" type="ORF">EDD18DRAFT_1117358</name>
</gene>